<name>A0A2N3V3J7_9BACT</name>
<organism evidence="1 2">
    <name type="scientific">Pontibacter ramchanderi</name>
    <dbReference type="NCBI Taxonomy" id="1179743"/>
    <lineage>
        <taxon>Bacteria</taxon>
        <taxon>Pseudomonadati</taxon>
        <taxon>Bacteroidota</taxon>
        <taxon>Cytophagia</taxon>
        <taxon>Cytophagales</taxon>
        <taxon>Hymenobacteraceae</taxon>
        <taxon>Pontibacter</taxon>
    </lineage>
</organism>
<gene>
    <name evidence="1" type="ORF">BD749_1155</name>
</gene>
<dbReference type="EMBL" id="PJMU01000001">
    <property type="protein sequence ID" value="PKV76205.1"/>
    <property type="molecule type" value="Genomic_DNA"/>
</dbReference>
<evidence type="ECO:0000313" key="1">
    <source>
        <dbReference type="EMBL" id="PKV76205.1"/>
    </source>
</evidence>
<accession>A0A2N3V3J7</accession>
<evidence type="ECO:0000313" key="2">
    <source>
        <dbReference type="Proteomes" id="UP000233782"/>
    </source>
</evidence>
<reference evidence="1 2" key="1">
    <citation type="submission" date="2017-12" db="EMBL/GenBank/DDBJ databases">
        <title>Genomic Encyclopedia of Type Strains, Phase III (KMG-III): the genomes of soil and plant-associated and newly described type strains.</title>
        <authorList>
            <person name="Whitman W."/>
        </authorList>
    </citation>
    <scope>NUCLEOTIDE SEQUENCE [LARGE SCALE GENOMIC DNA]</scope>
    <source>
        <strain evidence="1 2">LP43</strain>
    </source>
</reference>
<protein>
    <submittedName>
        <fullName evidence="1">Uncharacterized protein DUF1737</fullName>
    </submittedName>
</protein>
<dbReference type="Proteomes" id="UP000233782">
    <property type="component" value="Unassembled WGS sequence"/>
</dbReference>
<comment type="caution">
    <text evidence="1">The sequence shown here is derived from an EMBL/GenBank/DDBJ whole genome shotgun (WGS) entry which is preliminary data.</text>
</comment>
<dbReference type="AlphaFoldDB" id="A0A2N3V3J7"/>
<keyword evidence="2" id="KW-1185">Reference proteome</keyword>
<proteinExistence type="predicted"/>
<sequence length="90" mass="10399">MAHSLFKSHLTTICKTIRKGTNMEFDVIEANDLQALVNRVQDYVKTGWVLKGEVFEKDGNYTQEVERRVAEQKKATARQKSWISWPVVNS</sequence>